<keyword evidence="4 6" id="KW-1133">Transmembrane helix</keyword>
<comment type="caution">
    <text evidence="8">The sequence shown here is derived from an EMBL/GenBank/DDBJ whole genome shotgun (WGS) entry which is preliminary data.</text>
</comment>
<dbReference type="EMBL" id="JBHSOG010000101">
    <property type="protein sequence ID" value="MFC5771887.1"/>
    <property type="molecule type" value="Genomic_DNA"/>
</dbReference>
<evidence type="ECO:0000256" key="4">
    <source>
        <dbReference type="ARBA" id="ARBA00022989"/>
    </source>
</evidence>
<evidence type="ECO:0000259" key="7">
    <source>
        <dbReference type="PROSITE" id="PS50156"/>
    </source>
</evidence>
<proteinExistence type="predicted"/>
<feature type="transmembrane region" description="Helical" evidence="6">
    <location>
        <begin position="333"/>
        <end position="352"/>
    </location>
</feature>
<evidence type="ECO:0000256" key="2">
    <source>
        <dbReference type="ARBA" id="ARBA00022475"/>
    </source>
</evidence>
<feature type="transmembrane region" description="Helical" evidence="6">
    <location>
        <begin position="255"/>
        <end position="276"/>
    </location>
</feature>
<dbReference type="InterPro" id="IPR000731">
    <property type="entry name" value="SSD"/>
</dbReference>
<accession>A0ABW1AX35</accession>
<feature type="transmembrane region" description="Helical" evidence="6">
    <location>
        <begin position="719"/>
        <end position="741"/>
    </location>
</feature>
<dbReference type="RefSeq" id="WP_096449761.1">
    <property type="nucleotide sequence ID" value="NZ_JBHSOG010000101.1"/>
</dbReference>
<feature type="transmembrane region" description="Helical" evidence="6">
    <location>
        <begin position="21"/>
        <end position="43"/>
    </location>
</feature>
<dbReference type="Proteomes" id="UP001595974">
    <property type="component" value="Unassembled WGS sequence"/>
</dbReference>
<reference evidence="9" key="1">
    <citation type="journal article" date="2019" name="Int. J. Syst. Evol. Microbiol.">
        <title>The Global Catalogue of Microorganisms (GCM) 10K type strain sequencing project: providing services to taxonomists for standard genome sequencing and annotation.</title>
        <authorList>
            <consortium name="The Broad Institute Genomics Platform"/>
            <consortium name="The Broad Institute Genome Sequencing Center for Infectious Disease"/>
            <person name="Wu L."/>
            <person name="Ma J."/>
        </authorList>
    </citation>
    <scope>NUCLEOTIDE SEQUENCE [LARGE SCALE GENOMIC DNA]</scope>
    <source>
        <strain evidence="9">SHR3</strain>
    </source>
</reference>
<organism evidence="8 9">
    <name type="scientific">Thauera sinica</name>
    <dbReference type="NCBI Taxonomy" id="2665146"/>
    <lineage>
        <taxon>Bacteria</taxon>
        <taxon>Pseudomonadati</taxon>
        <taxon>Pseudomonadota</taxon>
        <taxon>Betaproteobacteria</taxon>
        <taxon>Rhodocyclales</taxon>
        <taxon>Zoogloeaceae</taxon>
        <taxon>Thauera</taxon>
    </lineage>
</organism>
<gene>
    <name evidence="8" type="ORF">ACFPTN_21110</name>
</gene>
<feature type="transmembrane region" description="Helical" evidence="6">
    <location>
        <begin position="230"/>
        <end position="248"/>
    </location>
</feature>
<dbReference type="PROSITE" id="PS50156">
    <property type="entry name" value="SSD"/>
    <property type="match status" value="1"/>
</dbReference>
<feature type="transmembrane region" description="Helical" evidence="6">
    <location>
        <begin position="753"/>
        <end position="774"/>
    </location>
</feature>
<name>A0ABW1AX35_9RHOO</name>
<evidence type="ECO:0000256" key="1">
    <source>
        <dbReference type="ARBA" id="ARBA00004651"/>
    </source>
</evidence>
<evidence type="ECO:0000313" key="8">
    <source>
        <dbReference type="EMBL" id="MFC5771887.1"/>
    </source>
</evidence>
<protein>
    <submittedName>
        <fullName evidence="8">RND family transporter</fullName>
    </submittedName>
</protein>
<evidence type="ECO:0000313" key="9">
    <source>
        <dbReference type="Proteomes" id="UP001595974"/>
    </source>
</evidence>
<feature type="transmembrane region" description="Helical" evidence="6">
    <location>
        <begin position="418"/>
        <end position="436"/>
    </location>
</feature>
<feature type="domain" description="SSD" evidence="7">
    <location>
        <begin position="647"/>
        <end position="776"/>
    </location>
</feature>
<evidence type="ECO:0000256" key="3">
    <source>
        <dbReference type="ARBA" id="ARBA00022692"/>
    </source>
</evidence>
<feature type="transmembrane region" description="Helical" evidence="6">
    <location>
        <begin position="358"/>
        <end position="381"/>
    </location>
</feature>
<dbReference type="InterPro" id="IPR050545">
    <property type="entry name" value="Mycobact_MmpL"/>
</dbReference>
<feature type="transmembrane region" description="Helical" evidence="6">
    <location>
        <begin position="282"/>
        <end position="302"/>
    </location>
</feature>
<evidence type="ECO:0000256" key="6">
    <source>
        <dbReference type="SAM" id="Phobius"/>
    </source>
</evidence>
<feature type="transmembrane region" description="Helical" evidence="6">
    <location>
        <begin position="604"/>
        <end position="622"/>
    </location>
</feature>
<keyword evidence="9" id="KW-1185">Reference proteome</keyword>
<comment type="subcellular location">
    <subcellularLocation>
        <location evidence="1">Cell membrane</location>
        <topology evidence="1">Multi-pass membrane protein</topology>
    </subcellularLocation>
</comment>
<keyword evidence="5 6" id="KW-0472">Membrane</keyword>
<feature type="transmembrane region" description="Helical" evidence="6">
    <location>
        <begin position="679"/>
        <end position="698"/>
    </location>
</feature>
<dbReference type="PANTHER" id="PTHR33406">
    <property type="entry name" value="MEMBRANE PROTEIN MJ1562-RELATED"/>
    <property type="match status" value="1"/>
</dbReference>
<keyword evidence="2" id="KW-1003">Cell membrane</keyword>
<dbReference type="PANTHER" id="PTHR33406:SF10">
    <property type="entry name" value="SSD DOMAIN-CONTAINING PROTEIN"/>
    <property type="match status" value="1"/>
</dbReference>
<dbReference type="Pfam" id="PF03176">
    <property type="entry name" value="MMPL"/>
    <property type="match status" value="2"/>
</dbReference>
<dbReference type="InterPro" id="IPR004869">
    <property type="entry name" value="MMPL_dom"/>
</dbReference>
<feature type="transmembrane region" description="Helical" evidence="6">
    <location>
        <begin position="629"/>
        <end position="659"/>
    </location>
</feature>
<dbReference type="SUPFAM" id="SSF82866">
    <property type="entry name" value="Multidrug efflux transporter AcrB transmembrane domain"/>
    <property type="match status" value="2"/>
</dbReference>
<dbReference type="Gene3D" id="1.20.1640.10">
    <property type="entry name" value="Multidrug efflux transporter AcrB transmembrane domain"/>
    <property type="match status" value="2"/>
</dbReference>
<evidence type="ECO:0000256" key="5">
    <source>
        <dbReference type="ARBA" id="ARBA00023136"/>
    </source>
</evidence>
<sequence length="798" mass="85533">MKDATYRRLGDFVALCIRRRLAVLALLGGLTAVFAWLAAGVSVRTVFSDLLPAAHPYVQVHDRFKGGFGSSNMVSIMLEVEEGDIFRPDVLGELRRLTRDLQRVDGVDPFQIVSLASRKLKEVRASNDGIEIRPLMWPDVPADAAGIAALRQAVMGNPMAYGAYVSTDFKAALVTVDFYDHLLDYRAVFEQVRALTGELERRGAGQGIRVSVVGEPMLYGWVDHYLPETLHIFLLTLGALVLLLLLITRSWRGTLVPLTAGAVSAAWALGGARLIGYHLDPLVIVVAFLITARAISHSVQLVTRFDEEMARDAAAPQAALAARAAMLALFKPGMLGVVADAGCMIVVILTPIPLLQKVAVIGTMWVATIAVSAVVLTPVLLSWARRAQAAVHPVDLGPALARVLGLCTALVRARRARALVLAATALVFAGSLAYAFRLNVGDANPGSPILWPDSGYNRDAARINARFPGADRMFVVAATGRADGLKDPAVLDNLAGLQRFMDAQPDVGASVSLADVVPTVKRTLREGSPRYEEFGNSPEENGELLYLFISGADPGDLERYADSRFANGAVTFFFRDHQGETIRTAVERVKQYAAEHPLPGGGEYLLAGGLVGVLAAVNEVILAGQIESIALALLVLVLCCTVTYRSAVAGMFFMVPVVLSNTLTFSYMAWKGIGMNINTLPIAALGIGLGVDYAFYIVDGIREELHKHRDLDRAIANALSSAGKGVLVTALTLTASVILWASSSLRFQAEMGLLMALWLGVSACCALFVMPAMVRVFRPRFIVGAPDGMRPSPLAAPA</sequence>
<keyword evidence="3 6" id="KW-0812">Transmembrane</keyword>